<dbReference type="AlphaFoldDB" id="A0A917RBR4"/>
<keyword evidence="2" id="KW-1185">Reference proteome</keyword>
<organism evidence="1 2">
    <name type="scientific">Sphaerisporangium melleum</name>
    <dbReference type="NCBI Taxonomy" id="321316"/>
    <lineage>
        <taxon>Bacteria</taxon>
        <taxon>Bacillati</taxon>
        <taxon>Actinomycetota</taxon>
        <taxon>Actinomycetes</taxon>
        <taxon>Streptosporangiales</taxon>
        <taxon>Streptosporangiaceae</taxon>
        <taxon>Sphaerisporangium</taxon>
    </lineage>
</organism>
<reference evidence="1" key="1">
    <citation type="journal article" date="2014" name="Int. J. Syst. Evol. Microbiol.">
        <title>Complete genome sequence of Corynebacterium casei LMG S-19264T (=DSM 44701T), isolated from a smear-ripened cheese.</title>
        <authorList>
            <consortium name="US DOE Joint Genome Institute (JGI-PGF)"/>
            <person name="Walter F."/>
            <person name="Albersmeier A."/>
            <person name="Kalinowski J."/>
            <person name="Ruckert C."/>
        </authorList>
    </citation>
    <scope>NUCLEOTIDE SEQUENCE</scope>
    <source>
        <strain evidence="1">JCM 13064</strain>
    </source>
</reference>
<name>A0A917RBR4_9ACTN</name>
<gene>
    <name evidence="1" type="ORF">GCM10007964_47860</name>
</gene>
<accession>A0A917RBR4</accession>
<dbReference type="EMBL" id="BMNT01000027">
    <property type="protein sequence ID" value="GGL00153.1"/>
    <property type="molecule type" value="Genomic_DNA"/>
</dbReference>
<evidence type="ECO:0000313" key="1">
    <source>
        <dbReference type="EMBL" id="GGL00153.1"/>
    </source>
</evidence>
<comment type="caution">
    <text evidence="1">The sequence shown here is derived from an EMBL/GenBank/DDBJ whole genome shotgun (WGS) entry which is preliminary data.</text>
</comment>
<proteinExistence type="predicted"/>
<dbReference type="Proteomes" id="UP000645217">
    <property type="component" value="Unassembled WGS sequence"/>
</dbReference>
<sequence>MARSCPFVARSRYKSVMGWRDRYGIRRLRGTRIAKFDREANDGDIEALIAFAKSRRGVEFYVEPETFATDTTAVAVAHDGEWTRRRVGSPAVIIKVARNLALPVYDVQLTGYPNRMRAYNERRRNEASQE</sequence>
<protein>
    <submittedName>
        <fullName evidence="1">Uncharacterized protein</fullName>
    </submittedName>
</protein>
<evidence type="ECO:0000313" key="2">
    <source>
        <dbReference type="Proteomes" id="UP000645217"/>
    </source>
</evidence>
<reference evidence="1" key="2">
    <citation type="submission" date="2020-09" db="EMBL/GenBank/DDBJ databases">
        <authorList>
            <person name="Sun Q."/>
            <person name="Ohkuma M."/>
        </authorList>
    </citation>
    <scope>NUCLEOTIDE SEQUENCE</scope>
    <source>
        <strain evidence="1">JCM 13064</strain>
    </source>
</reference>